<dbReference type="Proteomes" id="UP000381260">
    <property type="component" value="Chromosome"/>
</dbReference>
<dbReference type="GO" id="GO:0004519">
    <property type="term" value="F:endonuclease activity"/>
    <property type="evidence" value="ECO:0007669"/>
    <property type="project" value="InterPro"/>
</dbReference>
<evidence type="ECO:0000313" key="1">
    <source>
        <dbReference type="EMBL" id="QGH62598.1"/>
    </source>
</evidence>
<dbReference type="EMBL" id="CP045913">
    <property type="protein sequence ID" value="QGH62598.1"/>
    <property type="molecule type" value="Genomic_DNA"/>
</dbReference>
<dbReference type="GO" id="GO:0003677">
    <property type="term" value="F:DNA binding"/>
    <property type="evidence" value="ECO:0007669"/>
    <property type="project" value="InterPro"/>
</dbReference>
<proteinExistence type="predicted"/>
<dbReference type="Pfam" id="PF05944">
    <property type="entry name" value="Phage_term_smal"/>
    <property type="match status" value="1"/>
</dbReference>
<dbReference type="AlphaFoldDB" id="A0A5Q2VDW5"/>
<sequence length="268" mass="30121">MSMSPGLRHNARIAAQHTLNQGQALSANPDSLHIQLRELQLDVERLRQLPTIRDRVDMKRRKLLPKWAPTVERYLSSGEQYTNQVFSYCVIWLFDIGEFDQALDWADLAIEQHQPTPDNVKRTFSAFVADTVLAWAESEAEAGHSVEPYFSRTFANVRDNWRLHEEINAKWFKFAGLLKLRDRNGRPIPSAVEDISVLQAADELLAQAHAFHAPVGVKTLREKIEMRIRALNKRLPHGGADAAEGDADLANHAVDAGQSASLTTGGER</sequence>
<gene>
    <name evidence="1" type="ORF">GHV41_17970</name>
</gene>
<dbReference type="RefSeq" id="WP_153859483.1">
    <property type="nucleotide sequence ID" value="NZ_CP045913.1"/>
</dbReference>
<reference evidence="1 2" key="1">
    <citation type="submission" date="2019-11" db="EMBL/GenBank/DDBJ databases">
        <title>The Phosphoenolpyruvate Phosphotransferase System Regulates Serratia proteamaculans 336X Biofilm Formation and Wheat Roots colonization.</title>
        <authorList>
            <person name="Liu F."/>
        </authorList>
    </citation>
    <scope>NUCLEOTIDE SEQUENCE [LARGE SCALE GENOMIC DNA]</scope>
    <source>
        <strain evidence="1 2">336X</strain>
    </source>
</reference>
<accession>A0A5Q2VDW5</accession>
<organism evidence="1 2">
    <name type="scientific">Serratia proteamaculans</name>
    <dbReference type="NCBI Taxonomy" id="28151"/>
    <lineage>
        <taxon>Bacteria</taxon>
        <taxon>Pseudomonadati</taxon>
        <taxon>Pseudomonadota</taxon>
        <taxon>Gammaproteobacteria</taxon>
        <taxon>Enterobacterales</taxon>
        <taxon>Yersiniaceae</taxon>
        <taxon>Serratia</taxon>
    </lineage>
</organism>
<protein>
    <submittedName>
        <fullName evidence="1">Terminase</fullName>
    </submittedName>
</protein>
<dbReference type="InterPro" id="IPR010270">
    <property type="entry name" value="Phage_P2_GpM"/>
</dbReference>
<name>A0A5Q2VDW5_SERPR</name>
<evidence type="ECO:0000313" key="2">
    <source>
        <dbReference type="Proteomes" id="UP000381260"/>
    </source>
</evidence>